<feature type="domain" description="Nitroreductase" evidence="6">
    <location>
        <begin position="8"/>
        <end position="168"/>
    </location>
</feature>
<evidence type="ECO:0000256" key="5">
    <source>
        <dbReference type="PIRNR" id="PIRNR005426"/>
    </source>
</evidence>
<sequence>MNETIQTILNHRSIRSFEDKKLTGEQIEVIVKSAQAASTSSFIQAYTIIGITDREKKEKLAELAGHQRYVAENGHLFVFCSDLHRHKLAAEIEGLETEDILTSIESTEMFMVSCIDAALAAQNAVIAAESMGLGICYIGGIRNNLHEVTKLLKTPDRVIPLFGLCVGYPAKAAAQKQRLPFENIYHQEAYVQDDEALKEQLKQYNHDIAAYYKERTGGKRADRWTEQIASKVSHPTRMYMKQFLQSKGLPLD</sequence>
<dbReference type="Gene3D" id="3.40.109.10">
    <property type="entry name" value="NADH Oxidase"/>
    <property type="match status" value="1"/>
</dbReference>
<organism evidence="7 8">
    <name type="scientific">Scopulibacillus daqui</name>
    <dbReference type="NCBI Taxonomy" id="1469162"/>
    <lineage>
        <taxon>Bacteria</taxon>
        <taxon>Bacillati</taxon>
        <taxon>Bacillota</taxon>
        <taxon>Bacilli</taxon>
        <taxon>Bacillales</taxon>
        <taxon>Sporolactobacillaceae</taxon>
        <taxon>Scopulibacillus</taxon>
    </lineage>
</organism>
<keyword evidence="3 5" id="KW-0288">FMN</keyword>
<accession>A0ABS2PVE3</accession>
<dbReference type="PANTHER" id="PTHR43425">
    <property type="entry name" value="OXYGEN-INSENSITIVE NADPH NITROREDUCTASE"/>
    <property type="match status" value="1"/>
</dbReference>
<evidence type="ECO:0000259" key="6">
    <source>
        <dbReference type="Pfam" id="PF00881"/>
    </source>
</evidence>
<evidence type="ECO:0000313" key="8">
    <source>
        <dbReference type="Proteomes" id="UP000808914"/>
    </source>
</evidence>
<name>A0ABS2PVE3_9BACL</name>
<dbReference type="SUPFAM" id="SSF55469">
    <property type="entry name" value="FMN-dependent nitroreductase-like"/>
    <property type="match status" value="1"/>
</dbReference>
<dbReference type="RefSeq" id="WP_205001837.1">
    <property type="nucleotide sequence ID" value="NZ_JAFBER010000001.1"/>
</dbReference>
<dbReference type="InterPro" id="IPR000415">
    <property type="entry name" value="Nitroreductase-like"/>
</dbReference>
<comment type="similarity">
    <text evidence="1 5">Belongs to the flavin oxidoreductase frp family.</text>
</comment>
<dbReference type="PIRSF" id="PIRSF005426">
    <property type="entry name" value="Frp"/>
    <property type="match status" value="1"/>
</dbReference>
<evidence type="ECO:0000313" key="7">
    <source>
        <dbReference type="EMBL" id="MBM7643901.1"/>
    </source>
</evidence>
<comment type="caution">
    <text evidence="7">The sequence shown here is derived from an EMBL/GenBank/DDBJ whole genome shotgun (WGS) entry which is preliminary data.</text>
</comment>
<evidence type="ECO:0000256" key="1">
    <source>
        <dbReference type="ARBA" id="ARBA00008366"/>
    </source>
</evidence>
<protein>
    <submittedName>
        <fullName evidence="7">FMN reductase (NADPH)</fullName>
        <ecNumber evidence="7">1.5.1.38</ecNumber>
    </submittedName>
</protein>
<keyword evidence="4 5" id="KW-0560">Oxidoreductase</keyword>
<evidence type="ECO:0000256" key="4">
    <source>
        <dbReference type="ARBA" id="ARBA00023002"/>
    </source>
</evidence>
<keyword evidence="2 5" id="KW-0285">Flavoprotein</keyword>
<dbReference type="InterPro" id="IPR029479">
    <property type="entry name" value="Nitroreductase"/>
</dbReference>
<keyword evidence="5" id="KW-0521">NADP</keyword>
<dbReference type="PANTHER" id="PTHR43425:SF3">
    <property type="entry name" value="NADPH-DEPENDENT OXIDOREDUCTASE"/>
    <property type="match status" value="1"/>
</dbReference>
<gene>
    <name evidence="7" type="ORF">JOD45_000092</name>
</gene>
<dbReference type="GO" id="GO:0052873">
    <property type="term" value="F:FMN reductase (NADPH) activity"/>
    <property type="evidence" value="ECO:0007669"/>
    <property type="project" value="UniProtKB-EC"/>
</dbReference>
<dbReference type="NCBIfam" id="NF008033">
    <property type="entry name" value="PRK10765.1"/>
    <property type="match status" value="1"/>
</dbReference>
<dbReference type="EMBL" id="JAFBER010000001">
    <property type="protein sequence ID" value="MBM7643901.1"/>
    <property type="molecule type" value="Genomic_DNA"/>
</dbReference>
<keyword evidence="8" id="KW-1185">Reference proteome</keyword>
<evidence type="ECO:0000256" key="2">
    <source>
        <dbReference type="ARBA" id="ARBA00022630"/>
    </source>
</evidence>
<dbReference type="InterPro" id="IPR016446">
    <property type="entry name" value="Flavin_OxRdtase_Frp"/>
</dbReference>
<dbReference type="EC" id="1.5.1.38" evidence="7"/>
<dbReference type="Proteomes" id="UP000808914">
    <property type="component" value="Unassembled WGS sequence"/>
</dbReference>
<dbReference type="Pfam" id="PF00881">
    <property type="entry name" value="Nitroreductase"/>
    <property type="match status" value="1"/>
</dbReference>
<proteinExistence type="inferred from homology"/>
<reference evidence="7 8" key="1">
    <citation type="submission" date="2021-01" db="EMBL/GenBank/DDBJ databases">
        <title>Genomic Encyclopedia of Type Strains, Phase IV (KMG-IV): sequencing the most valuable type-strain genomes for metagenomic binning, comparative biology and taxonomic classification.</title>
        <authorList>
            <person name="Goeker M."/>
        </authorList>
    </citation>
    <scope>NUCLEOTIDE SEQUENCE [LARGE SCALE GENOMIC DNA]</scope>
    <source>
        <strain evidence="7 8">DSM 28236</strain>
    </source>
</reference>
<evidence type="ECO:0000256" key="3">
    <source>
        <dbReference type="ARBA" id="ARBA00022643"/>
    </source>
</evidence>
<dbReference type="CDD" id="cd02146">
    <property type="entry name" value="NfsA-like"/>
    <property type="match status" value="1"/>
</dbReference>